<dbReference type="GO" id="GO:0042795">
    <property type="term" value="P:snRNA transcription by RNA polymerase II"/>
    <property type="evidence" value="ECO:0007669"/>
    <property type="project" value="EnsemblMetazoa"/>
</dbReference>
<dbReference type="EMBL" id="CH479183">
    <property type="protein sequence ID" value="EDW36013.1"/>
    <property type="molecule type" value="Genomic_DNA"/>
</dbReference>
<organism evidence="2">
    <name type="scientific">Drosophila persimilis</name>
    <name type="common">Fruit fly</name>
    <dbReference type="NCBI Taxonomy" id="7234"/>
    <lineage>
        <taxon>Eukaryota</taxon>
        <taxon>Metazoa</taxon>
        <taxon>Ecdysozoa</taxon>
        <taxon>Arthropoda</taxon>
        <taxon>Hexapoda</taxon>
        <taxon>Insecta</taxon>
        <taxon>Pterygota</taxon>
        <taxon>Neoptera</taxon>
        <taxon>Endopterygota</taxon>
        <taxon>Diptera</taxon>
        <taxon>Brachycera</taxon>
        <taxon>Muscomorpha</taxon>
        <taxon>Ephydroidea</taxon>
        <taxon>Drosophilidae</taxon>
        <taxon>Drosophila</taxon>
        <taxon>Sophophora</taxon>
    </lineage>
</organism>
<evidence type="ECO:0000313" key="1">
    <source>
        <dbReference type="EMBL" id="EDW36013.1"/>
    </source>
</evidence>
<protein>
    <submittedName>
        <fullName evidence="1">GL17569</fullName>
    </submittedName>
</protein>
<sequence length="113" mass="12927">MRYDVRLEGILQCISVVAEAAAPGHGHLQLYWAVQTRMLVAVPRAAVQQAAVQAILRLQRFGFKHVLDALQNYRPNYQLTPLTRAMLRSFVQRRRVYHIQRRHAQSHAQGAAT</sequence>
<name>B4GHP3_DROPE</name>
<dbReference type="STRING" id="7234.B4GHP3"/>
<reference evidence="1 2" key="1">
    <citation type="journal article" date="2007" name="Nature">
        <title>Evolution of genes and genomes on the Drosophila phylogeny.</title>
        <authorList>
            <consortium name="Drosophila 12 Genomes Consortium"/>
            <person name="Clark A.G."/>
            <person name="Eisen M.B."/>
            <person name="Smith D.R."/>
            <person name="Bergman C.M."/>
            <person name="Oliver B."/>
            <person name="Markow T.A."/>
            <person name="Kaufman T.C."/>
            <person name="Kellis M."/>
            <person name="Gelbart W."/>
            <person name="Iyer V.N."/>
            <person name="Pollard D.A."/>
            <person name="Sackton T.B."/>
            <person name="Larracuente A.M."/>
            <person name="Singh N.D."/>
            <person name="Abad J.P."/>
            <person name="Abt D.N."/>
            <person name="Adryan B."/>
            <person name="Aguade M."/>
            <person name="Akashi H."/>
            <person name="Anderson W.W."/>
            <person name="Aquadro C.F."/>
            <person name="Ardell D.H."/>
            <person name="Arguello R."/>
            <person name="Artieri C.G."/>
            <person name="Barbash D.A."/>
            <person name="Barker D."/>
            <person name="Barsanti P."/>
            <person name="Batterham P."/>
            <person name="Batzoglou S."/>
            <person name="Begun D."/>
            <person name="Bhutkar A."/>
            <person name="Blanco E."/>
            <person name="Bosak S.A."/>
            <person name="Bradley R.K."/>
            <person name="Brand A.D."/>
            <person name="Brent M.R."/>
            <person name="Brooks A.N."/>
            <person name="Brown R.H."/>
            <person name="Butlin R.K."/>
            <person name="Caggese C."/>
            <person name="Calvi B.R."/>
            <person name="Bernardo de Carvalho A."/>
            <person name="Caspi A."/>
            <person name="Castrezana S."/>
            <person name="Celniker S.E."/>
            <person name="Chang J.L."/>
            <person name="Chapple C."/>
            <person name="Chatterji S."/>
            <person name="Chinwalla A."/>
            <person name="Civetta A."/>
            <person name="Clifton S.W."/>
            <person name="Comeron J.M."/>
            <person name="Costello J.C."/>
            <person name="Coyne J.A."/>
            <person name="Daub J."/>
            <person name="David R.G."/>
            <person name="Delcher A.L."/>
            <person name="Delehaunty K."/>
            <person name="Do C.B."/>
            <person name="Ebling H."/>
            <person name="Edwards K."/>
            <person name="Eickbush T."/>
            <person name="Evans J.D."/>
            <person name="Filipski A."/>
            <person name="Findeiss S."/>
            <person name="Freyhult E."/>
            <person name="Fulton L."/>
            <person name="Fulton R."/>
            <person name="Garcia A.C."/>
            <person name="Gardiner A."/>
            <person name="Garfield D.A."/>
            <person name="Garvin B.E."/>
            <person name="Gibson G."/>
            <person name="Gilbert D."/>
            <person name="Gnerre S."/>
            <person name="Godfrey J."/>
            <person name="Good R."/>
            <person name="Gotea V."/>
            <person name="Gravely B."/>
            <person name="Greenberg A.J."/>
            <person name="Griffiths-Jones S."/>
            <person name="Gross S."/>
            <person name="Guigo R."/>
            <person name="Gustafson E.A."/>
            <person name="Haerty W."/>
            <person name="Hahn M.W."/>
            <person name="Halligan D.L."/>
            <person name="Halpern A.L."/>
            <person name="Halter G.M."/>
            <person name="Han M.V."/>
            <person name="Heger A."/>
            <person name="Hillier L."/>
            <person name="Hinrichs A.S."/>
            <person name="Holmes I."/>
            <person name="Hoskins R.A."/>
            <person name="Hubisz M.J."/>
            <person name="Hultmark D."/>
            <person name="Huntley M.A."/>
            <person name="Jaffe D.B."/>
            <person name="Jagadeeshan S."/>
            <person name="Jeck W.R."/>
            <person name="Johnson J."/>
            <person name="Jones C.D."/>
            <person name="Jordan W.C."/>
            <person name="Karpen G.H."/>
            <person name="Kataoka E."/>
            <person name="Keightley P.D."/>
            <person name="Kheradpour P."/>
            <person name="Kirkness E.F."/>
            <person name="Koerich L.B."/>
            <person name="Kristiansen K."/>
            <person name="Kudrna D."/>
            <person name="Kulathinal R.J."/>
            <person name="Kumar S."/>
            <person name="Kwok R."/>
            <person name="Lander E."/>
            <person name="Langley C.H."/>
            <person name="Lapoint R."/>
            <person name="Lazzaro B.P."/>
            <person name="Lee S.J."/>
            <person name="Levesque L."/>
            <person name="Li R."/>
            <person name="Lin C.F."/>
            <person name="Lin M.F."/>
            <person name="Lindblad-Toh K."/>
            <person name="Llopart A."/>
            <person name="Long M."/>
            <person name="Low L."/>
            <person name="Lozovsky E."/>
            <person name="Lu J."/>
            <person name="Luo M."/>
            <person name="Machado C.A."/>
            <person name="Makalowski W."/>
            <person name="Marzo M."/>
            <person name="Matsuda M."/>
            <person name="Matzkin L."/>
            <person name="McAllister B."/>
            <person name="McBride C.S."/>
            <person name="McKernan B."/>
            <person name="McKernan K."/>
            <person name="Mendez-Lago M."/>
            <person name="Minx P."/>
            <person name="Mollenhauer M.U."/>
            <person name="Montooth K."/>
            <person name="Mount S.M."/>
            <person name="Mu X."/>
            <person name="Myers E."/>
            <person name="Negre B."/>
            <person name="Newfeld S."/>
            <person name="Nielsen R."/>
            <person name="Noor M.A."/>
            <person name="O'Grady P."/>
            <person name="Pachter L."/>
            <person name="Papaceit M."/>
            <person name="Parisi M.J."/>
            <person name="Parisi M."/>
            <person name="Parts L."/>
            <person name="Pedersen J.S."/>
            <person name="Pesole G."/>
            <person name="Phillippy A.M."/>
            <person name="Ponting C.P."/>
            <person name="Pop M."/>
            <person name="Porcelli D."/>
            <person name="Powell J.R."/>
            <person name="Prohaska S."/>
            <person name="Pruitt K."/>
            <person name="Puig M."/>
            <person name="Quesneville H."/>
            <person name="Ram K.R."/>
            <person name="Rand D."/>
            <person name="Rasmussen M.D."/>
            <person name="Reed L.K."/>
            <person name="Reenan R."/>
            <person name="Reily A."/>
            <person name="Remington K.A."/>
            <person name="Rieger T.T."/>
            <person name="Ritchie M.G."/>
            <person name="Robin C."/>
            <person name="Rogers Y.H."/>
            <person name="Rohde C."/>
            <person name="Rozas J."/>
            <person name="Rubenfield M.J."/>
            <person name="Ruiz A."/>
            <person name="Russo S."/>
            <person name="Salzberg S.L."/>
            <person name="Sanchez-Gracia A."/>
            <person name="Saranga D.J."/>
            <person name="Sato H."/>
            <person name="Schaeffer S.W."/>
            <person name="Schatz M.C."/>
            <person name="Schlenke T."/>
            <person name="Schwartz R."/>
            <person name="Segarra C."/>
            <person name="Singh R.S."/>
            <person name="Sirot L."/>
            <person name="Sirota M."/>
            <person name="Sisneros N.B."/>
            <person name="Smith C.D."/>
            <person name="Smith T.F."/>
            <person name="Spieth J."/>
            <person name="Stage D.E."/>
            <person name="Stark A."/>
            <person name="Stephan W."/>
            <person name="Strausberg R.L."/>
            <person name="Strempel S."/>
            <person name="Sturgill D."/>
            <person name="Sutton G."/>
            <person name="Sutton G.G."/>
            <person name="Tao W."/>
            <person name="Teichmann S."/>
            <person name="Tobari Y.N."/>
            <person name="Tomimura Y."/>
            <person name="Tsolas J.M."/>
            <person name="Valente V.L."/>
            <person name="Venter E."/>
            <person name="Venter J.C."/>
            <person name="Vicario S."/>
            <person name="Vieira F.G."/>
            <person name="Vilella A.J."/>
            <person name="Villasante A."/>
            <person name="Walenz B."/>
            <person name="Wang J."/>
            <person name="Wasserman M."/>
            <person name="Watts T."/>
            <person name="Wilson D."/>
            <person name="Wilson R.K."/>
            <person name="Wing R.A."/>
            <person name="Wolfner M.F."/>
            <person name="Wong A."/>
            <person name="Wong G.K."/>
            <person name="Wu C.I."/>
            <person name="Wu G."/>
            <person name="Yamamoto D."/>
            <person name="Yang H.P."/>
            <person name="Yang S.P."/>
            <person name="Yorke J.A."/>
            <person name="Yoshida K."/>
            <person name="Zdobnov E."/>
            <person name="Zhang P."/>
            <person name="Zhang Y."/>
            <person name="Zimin A.V."/>
            <person name="Baldwin J."/>
            <person name="Abdouelleil A."/>
            <person name="Abdulkadir J."/>
            <person name="Abebe A."/>
            <person name="Abera B."/>
            <person name="Abreu J."/>
            <person name="Acer S.C."/>
            <person name="Aftuck L."/>
            <person name="Alexander A."/>
            <person name="An P."/>
            <person name="Anderson E."/>
            <person name="Anderson S."/>
            <person name="Arachi H."/>
            <person name="Azer M."/>
            <person name="Bachantsang P."/>
            <person name="Barry A."/>
            <person name="Bayul T."/>
            <person name="Berlin A."/>
            <person name="Bessette D."/>
            <person name="Bloom T."/>
            <person name="Blye J."/>
            <person name="Boguslavskiy L."/>
            <person name="Bonnet C."/>
            <person name="Boukhgalter B."/>
            <person name="Bourzgui I."/>
            <person name="Brown A."/>
            <person name="Cahill P."/>
            <person name="Channer S."/>
            <person name="Cheshatsang Y."/>
            <person name="Chuda L."/>
            <person name="Citroen M."/>
            <person name="Collymore A."/>
            <person name="Cooke P."/>
            <person name="Costello M."/>
            <person name="D'Aco K."/>
            <person name="Daza R."/>
            <person name="De Haan G."/>
            <person name="DeGray S."/>
            <person name="DeMaso C."/>
            <person name="Dhargay N."/>
            <person name="Dooley K."/>
            <person name="Dooley E."/>
            <person name="Doricent M."/>
            <person name="Dorje P."/>
            <person name="Dorjee K."/>
            <person name="Dupes A."/>
            <person name="Elong R."/>
            <person name="Falk J."/>
            <person name="Farina A."/>
            <person name="Faro S."/>
            <person name="Ferguson D."/>
            <person name="Fisher S."/>
            <person name="Foley C.D."/>
            <person name="Franke A."/>
            <person name="Friedrich D."/>
            <person name="Gadbois L."/>
            <person name="Gearin G."/>
            <person name="Gearin C.R."/>
            <person name="Giannoukos G."/>
            <person name="Goode T."/>
            <person name="Graham J."/>
            <person name="Grandbois E."/>
            <person name="Grewal S."/>
            <person name="Gyaltsen K."/>
            <person name="Hafez N."/>
            <person name="Hagos B."/>
            <person name="Hall J."/>
            <person name="Henson C."/>
            <person name="Hollinger A."/>
            <person name="Honan T."/>
            <person name="Huard M.D."/>
            <person name="Hughes L."/>
            <person name="Hurhula B."/>
            <person name="Husby M.E."/>
            <person name="Kamat A."/>
            <person name="Kanga B."/>
            <person name="Kashin S."/>
            <person name="Khazanovich D."/>
            <person name="Kisner P."/>
            <person name="Lance K."/>
            <person name="Lara M."/>
            <person name="Lee W."/>
            <person name="Lennon N."/>
            <person name="Letendre F."/>
            <person name="LeVine R."/>
            <person name="Lipovsky A."/>
            <person name="Liu X."/>
            <person name="Liu J."/>
            <person name="Liu S."/>
            <person name="Lokyitsang T."/>
            <person name="Lokyitsang Y."/>
            <person name="Lubonja R."/>
            <person name="Lui A."/>
            <person name="MacDonald P."/>
            <person name="Magnisalis V."/>
            <person name="Maru K."/>
            <person name="Matthews C."/>
            <person name="McCusker W."/>
            <person name="McDonough S."/>
            <person name="Mehta T."/>
            <person name="Meldrim J."/>
            <person name="Meneus L."/>
            <person name="Mihai O."/>
            <person name="Mihalev A."/>
            <person name="Mihova T."/>
            <person name="Mittelman R."/>
            <person name="Mlenga V."/>
            <person name="Montmayeur A."/>
            <person name="Mulrain L."/>
            <person name="Navidi A."/>
            <person name="Naylor J."/>
            <person name="Negash T."/>
            <person name="Nguyen T."/>
            <person name="Nguyen N."/>
            <person name="Nicol R."/>
            <person name="Norbu C."/>
            <person name="Norbu N."/>
            <person name="Novod N."/>
            <person name="O'Neill B."/>
            <person name="Osman S."/>
            <person name="Markiewicz E."/>
            <person name="Oyono O.L."/>
            <person name="Patti C."/>
            <person name="Phunkhang P."/>
            <person name="Pierre F."/>
            <person name="Priest M."/>
            <person name="Raghuraman S."/>
            <person name="Rege F."/>
            <person name="Reyes R."/>
            <person name="Rise C."/>
            <person name="Rogov P."/>
            <person name="Ross K."/>
            <person name="Ryan E."/>
            <person name="Settipalli S."/>
            <person name="Shea T."/>
            <person name="Sherpa N."/>
            <person name="Shi L."/>
            <person name="Shih D."/>
            <person name="Sparrow T."/>
            <person name="Spaulding J."/>
            <person name="Stalker J."/>
            <person name="Stange-Thomann N."/>
            <person name="Stavropoulos S."/>
            <person name="Stone C."/>
            <person name="Strader C."/>
            <person name="Tesfaye S."/>
            <person name="Thomson T."/>
            <person name="Thoulutsang Y."/>
            <person name="Thoulutsang D."/>
            <person name="Topham K."/>
            <person name="Topping I."/>
            <person name="Tsamla T."/>
            <person name="Vassiliev H."/>
            <person name="Vo A."/>
            <person name="Wangchuk T."/>
            <person name="Wangdi T."/>
            <person name="Weiand M."/>
            <person name="Wilkinson J."/>
            <person name="Wilson A."/>
            <person name="Yadav S."/>
            <person name="Young G."/>
            <person name="Yu Q."/>
            <person name="Zembek L."/>
            <person name="Zhong D."/>
            <person name="Zimmer A."/>
            <person name="Zwirko Z."/>
            <person name="Jaffe D.B."/>
            <person name="Alvarez P."/>
            <person name="Brockman W."/>
            <person name="Butler J."/>
            <person name="Chin C."/>
            <person name="Gnerre S."/>
            <person name="Grabherr M."/>
            <person name="Kleber M."/>
            <person name="Mauceli E."/>
            <person name="MacCallum I."/>
        </authorList>
    </citation>
    <scope>NUCLEOTIDE SEQUENCE [LARGE SCALE GENOMIC DNA]</scope>
    <source>
        <strain evidence="2">MSH-3 / Tucson 14011-0111.49</strain>
    </source>
</reference>
<dbReference type="OrthoDB" id="6368736at2759"/>
<dbReference type="HOGENOM" id="CLU_2136059_0_0_1"/>
<dbReference type="GO" id="GO:0032783">
    <property type="term" value="C:super elongation complex"/>
    <property type="evidence" value="ECO:0007669"/>
    <property type="project" value="EnsemblMetazoa"/>
</dbReference>
<proteinExistence type="predicted"/>
<dbReference type="Proteomes" id="UP000008744">
    <property type="component" value="Unassembled WGS sequence"/>
</dbReference>
<dbReference type="AlphaFoldDB" id="B4GHP3"/>
<dbReference type="GO" id="GO:0000791">
    <property type="term" value="C:euchromatin"/>
    <property type="evidence" value="ECO:0007669"/>
    <property type="project" value="EnsemblMetazoa"/>
</dbReference>
<dbReference type="GO" id="GO:0003682">
    <property type="term" value="F:chromatin binding"/>
    <property type="evidence" value="ECO:0007669"/>
    <property type="project" value="EnsemblMetazoa"/>
</dbReference>
<keyword evidence="2" id="KW-1185">Reference proteome</keyword>
<accession>B4GHP3</accession>
<evidence type="ECO:0000313" key="2">
    <source>
        <dbReference type="Proteomes" id="UP000008744"/>
    </source>
</evidence>
<gene>
    <name evidence="1" type="primary">Dper\GL17569</name>
    <name evidence="1" type="ORF">Dper_GL17569</name>
</gene>